<evidence type="ECO:0000313" key="3">
    <source>
        <dbReference type="Proteomes" id="UP000826651"/>
    </source>
</evidence>
<dbReference type="EMBL" id="JAGSHT010000003">
    <property type="protein sequence ID" value="MBZ2195304.1"/>
    <property type="molecule type" value="Genomic_DNA"/>
</dbReference>
<evidence type="ECO:0008006" key="4">
    <source>
        <dbReference type="Google" id="ProtNLM"/>
    </source>
</evidence>
<keyword evidence="1" id="KW-1133">Transmembrane helix</keyword>
<accession>A0ABS7S4N4</accession>
<proteinExistence type="predicted"/>
<feature type="transmembrane region" description="Helical" evidence="1">
    <location>
        <begin position="56"/>
        <end position="74"/>
    </location>
</feature>
<keyword evidence="1" id="KW-0472">Membrane</keyword>
<protein>
    <recommendedName>
        <fullName evidence="4">Transmembrane protein</fullName>
    </recommendedName>
</protein>
<keyword evidence="3" id="KW-1185">Reference proteome</keyword>
<reference evidence="2 3" key="1">
    <citation type="submission" date="2021-04" db="EMBL/GenBank/DDBJ databases">
        <title>Ruania sp. nov., isolated from sandy soil of mangrove forest.</title>
        <authorList>
            <person name="Ge X."/>
            <person name="Huang R."/>
            <person name="Liu W."/>
        </authorList>
    </citation>
    <scope>NUCLEOTIDE SEQUENCE [LARGE SCALE GENOMIC DNA]</scope>
    <source>
        <strain evidence="2 3">N2-46</strain>
    </source>
</reference>
<feature type="transmembrane region" description="Helical" evidence="1">
    <location>
        <begin position="116"/>
        <end position="135"/>
    </location>
</feature>
<comment type="caution">
    <text evidence="2">The sequence shown here is derived from an EMBL/GenBank/DDBJ whole genome shotgun (WGS) entry which is preliminary data.</text>
</comment>
<keyword evidence="1" id="KW-0812">Transmembrane</keyword>
<dbReference type="SUPFAM" id="SSF103473">
    <property type="entry name" value="MFS general substrate transporter"/>
    <property type="match status" value="1"/>
</dbReference>
<name>A0ABS7S4N4_9MICO</name>
<organism evidence="2 3">
    <name type="scientific">Occultella gossypii</name>
    <dbReference type="NCBI Taxonomy" id="2800820"/>
    <lineage>
        <taxon>Bacteria</taxon>
        <taxon>Bacillati</taxon>
        <taxon>Actinomycetota</taxon>
        <taxon>Actinomycetes</taxon>
        <taxon>Micrococcales</taxon>
        <taxon>Ruaniaceae</taxon>
        <taxon>Occultella</taxon>
    </lineage>
</organism>
<feature type="transmembrane region" description="Helical" evidence="1">
    <location>
        <begin position="90"/>
        <end position="110"/>
    </location>
</feature>
<evidence type="ECO:0000313" key="2">
    <source>
        <dbReference type="EMBL" id="MBZ2195304.1"/>
    </source>
</evidence>
<dbReference type="InterPro" id="IPR036259">
    <property type="entry name" value="MFS_trans_sf"/>
</dbReference>
<feature type="transmembrane region" description="Helical" evidence="1">
    <location>
        <begin position="32"/>
        <end position="50"/>
    </location>
</feature>
<dbReference type="RefSeq" id="WP_223403065.1">
    <property type="nucleotide sequence ID" value="NZ_JAGSHT010000003.1"/>
</dbReference>
<evidence type="ECO:0000256" key="1">
    <source>
        <dbReference type="SAM" id="Phobius"/>
    </source>
</evidence>
<sequence length="151" mass="16646">MESDAVSAREALDAVSAARELNAERLRRPKRYWIMLGLMLAVFALLPYTADWPPLLRYSAAPALMILVAVVAAWRQPTAVRKIRLSGRMGLQLVGFALLGGVVIAVSRGVHLEQGWWWAPLVAAVLLFAFVAGVGPRMDRSWARRASHGEE</sequence>
<gene>
    <name evidence="2" type="ORF">KCQ71_04005</name>
</gene>
<dbReference type="Proteomes" id="UP000826651">
    <property type="component" value="Unassembled WGS sequence"/>
</dbReference>